<keyword evidence="3" id="KW-1133">Transmembrane helix</keyword>
<evidence type="ECO:0000256" key="3">
    <source>
        <dbReference type="SAM" id="Phobius"/>
    </source>
</evidence>
<keyword evidence="3" id="KW-0812">Transmembrane</keyword>
<keyword evidence="3" id="KW-0472">Membrane</keyword>
<evidence type="ECO:0000259" key="4">
    <source>
        <dbReference type="Pfam" id="PF03816"/>
    </source>
</evidence>
<dbReference type="Gene3D" id="3.40.630.190">
    <property type="entry name" value="LCP protein"/>
    <property type="match status" value="1"/>
</dbReference>
<accession>A0ABT7V599</accession>
<dbReference type="Pfam" id="PF03816">
    <property type="entry name" value="LytR_cpsA_psr"/>
    <property type="match status" value="1"/>
</dbReference>
<feature type="domain" description="Cell envelope-related transcriptional attenuator" evidence="4">
    <location>
        <begin position="201"/>
        <end position="343"/>
    </location>
</feature>
<feature type="region of interest" description="Disordered" evidence="2">
    <location>
        <begin position="469"/>
        <end position="488"/>
    </location>
</feature>
<dbReference type="InterPro" id="IPR004474">
    <property type="entry name" value="LytR_CpsA_psr"/>
</dbReference>
<proteinExistence type="inferred from homology"/>
<feature type="transmembrane region" description="Helical" evidence="3">
    <location>
        <begin position="133"/>
        <end position="152"/>
    </location>
</feature>
<dbReference type="PANTHER" id="PTHR33392">
    <property type="entry name" value="POLYISOPRENYL-TEICHOIC ACID--PEPTIDOGLYCAN TEICHOIC ACID TRANSFERASE TAGU"/>
    <property type="match status" value="1"/>
</dbReference>
<reference evidence="5" key="1">
    <citation type="submission" date="2023-06" db="EMBL/GenBank/DDBJ databases">
        <title>Identification and characterization of horizontal gene transfer across gut microbiota members of farm animals based on homology search.</title>
        <authorList>
            <person name="Schwarzerova J."/>
            <person name="Nykrynova M."/>
            <person name="Jureckova K."/>
            <person name="Cejkova D."/>
            <person name="Rychlik I."/>
        </authorList>
    </citation>
    <scope>NUCLEOTIDE SEQUENCE</scope>
    <source>
        <strain evidence="5">153_Feed</strain>
    </source>
</reference>
<feature type="region of interest" description="Disordered" evidence="2">
    <location>
        <begin position="1"/>
        <end position="42"/>
    </location>
</feature>
<evidence type="ECO:0000313" key="6">
    <source>
        <dbReference type="Proteomes" id="UP001529256"/>
    </source>
</evidence>
<keyword evidence="6" id="KW-1185">Reference proteome</keyword>
<feature type="compositionally biased region" description="Pro residues" evidence="2">
    <location>
        <begin position="90"/>
        <end position="100"/>
    </location>
</feature>
<feature type="compositionally biased region" description="Basic and acidic residues" evidence="2">
    <location>
        <begin position="59"/>
        <end position="89"/>
    </location>
</feature>
<reference evidence="5" key="2">
    <citation type="submission" date="2023-06" db="EMBL/GenBank/DDBJ databases">
        <authorList>
            <person name="Zeman M."/>
            <person name="Kubasova T."/>
            <person name="Jahodarova E."/>
            <person name="Nykrynova M."/>
            <person name="Rychlik I."/>
        </authorList>
    </citation>
    <scope>NUCLEOTIDE SEQUENCE</scope>
    <source>
        <strain evidence="5">153_Feed</strain>
    </source>
</reference>
<feature type="compositionally biased region" description="Polar residues" evidence="2">
    <location>
        <begin position="477"/>
        <end position="488"/>
    </location>
</feature>
<dbReference type="RefSeq" id="WP_289511236.1">
    <property type="nucleotide sequence ID" value="NZ_JAUDEA010000007.1"/>
</dbReference>
<organism evidence="5 6">
    <name type="scientific">Thermophilibacter provencensis</name>
    <dbReference type="NCBI Taxonomy" id="1852386"/>
    <lineage>
        <taxon>Bacteria</taxon>
        <taxon>Bacillati</taxon>
        <taxon>Actinomycetota</taxon>
        <taxon>Coriobacteriia</taxon>
        <taxon>Coriobacteriales</taxon>
        <taxon>Atopobiaceae</taxon>
        <taxon>Thermophilibacter</taxon>
    </lineage>
</organism>
<feature type="region of interest" description="Disordered" evidence="2">
    <location>
        <begin position="55"/>
        <end position="121"/>
    </location>
</feature>
<protein>
    <submittedName>
        <fullName evidence="5">LCP family protein</fullName>
    </submittedName>
</protein>
<evidence type="ECO:0000313" key="5">
    <source>
        <dbReference type="EMBL" id="MDM8271146.1"/>
    </source>
</evidence>
<comment type="similarity">
    <text evidence="1">Belongs to the LytR/CpsA/Psr (LCP) family.</text>
</comment>
<dbReference type="InterPro" id="IPR050922">
    <property type="entry name" value="LytR/CpsA/Psr_CW_biosynth"/>
</dbReference>
<dbReference type="NCBIfam" id="TIGR00350">
    <property type="entry name" value="lytR_cpsA_psr"/>
    <property type="match status" value="1"/>
</dbReference>
<dbReference type="EMBL" id="JAUDEA010000007">
    <property type="protein sequence ID" value="MDM8271146.1"/>
    <property type="molecule type" value="Genomic_DNA"/>
</dbReference>
<evidence type="ECO:0000256" key="1">
    <source>
        <dbReference type="ARBA" id="ARBA00006068"/>
    </source>
</evidence>
<comment type="caution">
    <text evidence="5">The sequence shown here is derived from an EMBL/GenBank/DDBJ whole genome shotgun (WGS) entry which is preliminary data.</text>
</comment>
<dbReference type="PANTHER" id="PTHR33392:SF6">
    <property type="entry name" value="POLYISOPRENYL-TEICHOIC ACID--PEPTIDOGLYCAN TEICHOIC ACID TRANSFERASE TAGU"/>
    <property type="match status" value="1"/>
</dbReference>
<dbReference type="Proteomes" id="UP001529256">
    <property type="component" value="Unassembled WGS sequence"/>
</dbReference>
<sequence length="488" mass="51735">MYDEDSHEKDSELKGAHFTVELPGDREYLEGSSVRPAHLDDEAARSLASGAVGMMPALIREDSGEGGEKDSVAEKHVDAGPRSESRPEPGPESAPSPEPAPAHAASHRTSHAPAHAAGHRGNPLARLSLPAKVLLGLAAVLVVVVIAGVAWVSSLNATMGIAGEDREELNAALASSESAVTEPFYVLLIGSDARKNDTVSRSDTIMLARVDIAEATVSLVSIPRDTMIYTEGGYVDKINSAYNNGPAATVRAVSEFCGVNITHYVEIDFNGVKDVVDALGGITVDVPEDIDDYKAKLTLSAGEQVLDGATALKYARARYDVTGGDFGRVRAQRQVVEAIARKVLASSPMDLPGVVTELAESITTDLSVTDIISYALAVQQSEDGLTIYSATVPSYGYEQGGVSYVGTEFDEWRAMMQRMDAGLDPADESAAIPAEQLEDERLGAATNCAAPRDYYYLAEISGFTSEDVAQAGVDKPGQQNSHPNELLR</sequence>
<evidence type="ECO:0000256" key="2">
    <source>
        <dbReference type="SAM" id="MobiDB-lite"/>
    </source>
</evidence>
<name>A0ABT7V599_9ACTN</name>
<feature type="compositionally biased region" description="Basic and acidic residues" evidence="2">
    <location>
        <begin position="1"/>
        <end position="15"/>
    </location>
</feature>
<gene>
    <name evidence="5" type="ORF">QUW25_05595</name>
</gene>